<sequence>MRRKTKPLKKNKVLTNTVAMIRSKIIITVLLFLSYFFANQLYAQESPKNIDYQLQGELKKWHKVTIIFDGPQSSEDADFNPFTNYRLNVLFTHSTTNKTYLVPGYFAADGNAGETSATAGNKWKVHFAPDEIGEWNYKVDFRKGNWSAVSDKIDTGVSAEFMDGHEGSFTISPTDKEGKDFRAKGRLQYVGERYLKFAETNEYFLKQGADAPENFLAYADFDGTFHNDGHGDNFIKTWSPHIQDWETDDPVWKDDKGKGMIGALNYLSSKGLNAFSFITNNIKGDDKNVFPYIDYNTWNRMDVSKLDQWEIVFSYAQKMGLFLHFKTLEVENQGLLDNGGVGANSKLYYRELIARFGHHLALNWNLCEENGEWVNNPTTPPQDTMQRLAMAHYFKNHDPYNHHLVIHNGIKFDDLLGLDSGITGPSVQTHRADFASIHKEVLHWLSASKNAGKQWAVAVDEPGDAQHALLPDTENPNHDLARRNGLWGTLMAGGWGNEWYFGYKHEHSDLTCEDYRSRDLFWDQAYNALQFFANNNIEYWNMTNHNELVGNKDNDNTIYCLAKQNHTYVIYLNNAITANIDLSASNYPYKVMWYNPKIGGKLISSKIKKVQGGQKVNLGSAPKKSQGDWVILLTRTKN</sequence>
<evidence type="ECO:0000259" key="2">
    <source>
        <dbReference type="Pfam" id="PF16586"/>
    </source>
</evidence>
<dbReference type="EMBL" id="FNTB01000001">
    <property type="protein sequence ID" value="SEC65631.1"/>
    <property type="molecule type" value="Genomic_DNA"/>
</dbReference>
<reference evidence="3 4" key="1">
    <citation type="submission" date="2016-10" db="EMBL/GenBank/DDBJ databases">
        <authorList>
            <person name="de Groot N.N."/>
        </authorList>
    </citation>
    <scope>NUCLEOTIDE SEQUENCE [LARGE SCALE GENOMIC DNA]</scope>
    <source>
        <strain evidence="3 4">MAR_2009_71</strain>
    </source>
</reference>
<dbReference type="Proteomes" id="UP000183038">
    <property type="component" value="Unassembled WGS sequence"/>
</dbReference>
<dbReference type="InterPro" id="IPR032260">
    <property type="entry name" value="DUF5060"/>
</dbReference>
<organism evidence="3 4">
    <name type="scientific">Maribacter dokdonensis</name>
    <dbReference type="NCBI Taxonomy" id="320912"/>
    <lineage>
        <taxon>Bacteria</taxon>
        <taxon>Pseudomonadati</taxon>
        <taxon>Bacteroidota</taxon>
        <taxon>Flavobacteriia</taxon>
        <taxon>Flavobacteriales</taxon>
        <taxon>Flavobacteriaceae</taxon>
        <taxon>Maribacter</taxon>
    </lineage>
</organism>
<gene>
    <name evidence="3" type="ORF">SAMN05192540_3727</name>
</gene>
<dbReference type="AlphaFoldDB" id="A0A1H4UBC2"/>
<dbReference type="Pfam" id="PF12904">
    <property type="entry name" value="Collagen_bind_2"/>
    <property type="match status" value="1"/>
</dbReference>
<feature type="domain" description="Putative collagen-binding" evidence="1">
    <location>
        <begin position="547"/>
        <end position="633"/>
    </location>
</feature>
<dbReference type="Gene3D" id="2.60.40.10">
    <property type="entry name" value="Immunoglobulins"/>
    <property type="match status" value="1"/>
</dbReference>
<dbReference type="InterPro" id="IPR013783">
    <property type="entry name" value="Ig-like_fold"/>
</dbReference>
<protein>
    <submittedName>
        <fullName evidence="3">Putative collagen-binding domain of a collagenase</fullName>
    </submittedName>
</protein>
<evidence type="ECO:0000259" key="1">
    <source>
        <dbReference type="Pfam" id="PF12904"/>
    </source>
</evidence>
<evidence type="ECO:0000313" key="4">
    <source>
        <dbReference type="Proteomes" id="UP000183038"/>
    </source>
</evidence>
<name>A0A1H4UBC2_9FLAO</name>
<accession>A0A1H4UBC2</accession>
<feature type="domain" description="DUF5060" evidence="2">
    <location>
        <begin position="58"/>
        <end position="142"/>
    </location>
</feature>
<dbReference type="InterPro" id="IPR024749">
    <property type="entry name" value="Collagen-bd_put"/>
</dbReference>
<proteinExistence type="predicted"/>
<dbReference type="Gene3D" id="3.20.20.80">
    <property type="entry name" value="Glycosidases"/>
    <property type="match status" value="1"/>
</dbReference>
<dbReference type="Pfam" id="PF16586">
    <property type="entry name" value="DUF5060"/>
    <property type="match status" value="1"/>
</dbReference>
<evidence type="ECO:0000313" key="3">
    <source>
        <dbReference type="EMBL" id="SEC65631.1"/>
    </source>
</evidence>